<dbReference type="InterPro" id="IPR000727">
    <property type="entry name" value="T_SNARE_dom"/>
</dbReference>
<comment type="catalytic activity">
    <reaction evidence="1">
        <text>Hydrolysis of terminal non-reducing alpha-L-arabinofuranoside residues in alpha-L-arabinosides.</text>
        <dbReference type="EC" id="3.2.1.55"/>
    </reaction>
</comment>
<evidence type="ECO:0000256" key="5">
    <source>
        <dbReference type="ARBA" id="ARBA00022729"/>
    </source>
</evidence>
<dbReference type="Gene3D" id="3.20.20.80">
    <property type="entry name" value="Glycosidases"/>
    <property type="match status" value="1"/>
</dbReference>
<dbReference type="InterPro" id="IPR010720">
    <property type="entry name" value="Alpha-L-AF_C"/>
</dbReference>
<dbReference type="GO" id="GO:0016020">
    <property type="term" value="C:membrane"/>
    <property type="evidence" value="ECO:0007669"/>
    <property type="project" value="InterPro"/>
</dbReference>
<dbReference type="Pfam" id="PF05739">
    <property type="entry name" value="SNARE"/>
    <property type="match status" value="1"/>
</dbReference>
<feature type="region of interest" description="Disordered" evidence="8">
    <location>
        <begin position="187"/>
        <end position="208"/>
    </location>
</feature>
<proteinExistence type="inferred from homology"/>
<keyword evidence="6" id="KW-0378">Hydrolase</keyword>
<evidence type="ECO:0000313" key="12">
    <source>
        <dbReference type="Proteomes" id="UP000566819"/>
    </source>
</evidence>
<protein>
    <recommendedName>
        <fullName evidence="4">non-reducing end alpha-L-arabinofuranosidase</fullName>
        <ecNumber evidence="4">3.2.1.55</ecNumber>
    </recommendedName>
</protein>
<keyword evidence="9" id="KW-1133">Transmembrane helix</keyword>
<dbReference type="PROSITE" id="PS50192">
    <property type="entry name" value="T_SNARE"/>
    <property type="match status" value="1"/>
</dbReference>
<keyword evidence="12" id="KW-1185">Reference proteome</keyword>
<dbReference type="SUPFAM" id="SSF51445">
    <property type="entry name" value="(Trans)glycosidases"/>
    <property type="match status" value="1"/>
</dbReference>
<feature type="region of interest" description="Disordered" evidence="8">
    <location>
        <begin position="39"/>
        <end position="59"/>
    </location>
</feature>
<evidence type="ECO:0000256" key="6">
    <source>
        <dbReference type="ARBA" id="ARBA00022801"/>
    </source>
</evidence>
<organism evidence="11 12">
    <name type="scientific">Cudoniella acicularis</name>
    <dbReference type="NCBI Taxonomy" id="354080"/>
    <lineage>
        <taxon>Eukaryota</taxon>
        <taxon>Fungi</taxon>
        <taxon>Dikarya</taxon>
        <taxon>Ascomycota</taxon>
        <taxon>Pezizomycotina</taxon>
        <taxon>Leotiomycetes</taxon>
        <taxon>Helotiales</taxon>
        <taxon>Tricladiaceae</taxon>
        <taxon>Cudoniella</taxon>
    </lineage>
</organism>
<feature type="transmembrane region" description="Helical" evidence="9">
    <location>
        <begin position="301"/>
        <end position="320"/>
    </location>
</feature>
<keyword evidence="9" id="KW-0472">Membrane</keyword>
<dbReference type="InterPro" id="IPR051563">
    <property type="entry name" value="Glycosyl_Hydrolase_51"/>
</dbReference>
<comment type="similarity">
    <text evidence="3">Belongs to the glycosyl hydrolase 51 family.</text>
</comment>
<dbReference type="GO" id="GO:0046556">
    <property type="term" value="F:alpha-L-arabinofuranosidase activity"/>
    <property type="evidence" value="ECO:0007669"/>
    <property type="project" value="UniProtKB-EC"/>
</dbReference>
<evidence type="ECO:0000256" key="4">
    <source>
        <dbReference type="ARBA" id="ARBA00012670"/>
    </source>
</evidence>
<evidence type="ECO:0000313" key="11">
    <source>
        <dbReference type="EMBL" id="KAF4627282.1"/>
    </source>
</evidence>
<evidence type="ECO:0000256" key="7">
    <source>
        <dbReference type="ARBA" id="ARBA00023180"/>
    </source>
</evidence>
<dbReference type="GO" id="GO:0046373">
    <property type="term" value="P:L-arabinose metabolic process"/>
    <property type="evidence" value="ECO:0007669"/>
    <property type="project" value="InterPro"/>
</dbReference>
<dbReference type="PANTHER" id="PTHR31776:SF0">
    <property type="entry name" value="ALPHA-L-ARABINOFURANOSIDASE 1"/>
    <property type="match status" value="1"/>
</dbReference>
<dbReference type="UniPathway" id="UPA00667"/>
<comment type="pathway">
    <text evidence="2">Glycan metabolism; L-arabinan degradation.</text>
</comment>
<dbReference type="FunFam" id="1.20.58.70:FF:000007">
    <property type="entry name" value="ER-golgi SNARE complex subunit"/>
    <property type="match status" value="1"/>
</dbReference>
<dbReference type="Pfam" id="PF06964">
    <property type="entry name" value="Alpha-L-AF_C"/>
    <property type="match status" value="1"/>
</dbReference>
<evidence type="ECO:0000259" key="10">
    <source>
        <dbReference type="PROSITE" id="PS50192"/>
    </source>
</evidence>
<dbReference type="EMBL" id="JAAMPI010000996">
    <property type="protein sequence ID" value="KAF4627282.1"/>
    <property type="molecule type" value="Genomic_DNA"/>
</dbReference>
<dbReference type="SMART" id="SM00813">
    <property type="entry name" value="Alpha-L-AF_C"/>
    <property type="match status" value="1"/>
</dbReference>
<dbReference type="SMART" id="SM00397">
    <property type="entry name" value="t_SNARE"/>
    <property type="match status" value="1"/>
</dbReference>
<keyword evidence="7" id="KW-0325">Glycoprotein</keyword>
<keyword evidence="9" id="KW-0812">Transmembrane</keyword>
<comment type="caution">
    <text evidence="11">The sequence shown here is derived from an EMBL/GenBank/DDBJ whole genome shotgun (WGS) entry which is preliminary data.</text>
</comment>
<name>A0A8H4VYT2_9HELO</name>
<reference evidence="11 12" key="1">
    <citation type="submission" date="2020-03" db="EMBL/GenBank/DDBJ databases">
        <title>Draft Genome Sequence of Cudoniella acicularis.</title>
        <authorList>
            <person name="Buettner E."/>
            <person name="Kellner H."/>
        </authorList>
    </citation>
    <scope>NUCLEOTIDE SEQUENCE [LARGE SCALE GENOMIC DNA]</scope>
    <source>
        <strain evidence="11 12">DSM 108380</strain>
    </source>
</reference>
<dbReference type="Gene3D" id="1.20.58.70">
    <property type="match status" value="1"/>
</dbReference>
<dbReference type="PANTHER" id="PTHR31776">
    <property type="entry name" value="ALPHA-L-ARABINOFURANOSIDASE 1"/>
    <property type="match status" value="1"/>
</dbReference>
<dbReference type="Pfam" id="PF11416">
    <property type="entry name" value="Syntaxin-5_N"/>
    <property type="match status" value="1"/>
</dbReference>
<dbReference type="Pfam" id="PF22848">
    <property type="entry name" value="ASD1_dom"/>
    <property type="match status" value="1"/>
</dbReference>
<dbReference type="EC" id="3.2.1.55" evidence="4"/>
<accession>A0A8H4VYT2</accession>
<evidence type="ECO:0000256" key="1">
    <source>
        <dbReference type="ARBA" id="ARBA00001462"/>
    </source>
</evidence>
<dbReference type="OrthoDB" id="406864at2759"/>
<dbReference type="InterPro" id="IPR010989">
    <property type="entry name" value="SNARE"/>
</dbReference>
<dbReference type="CDD" id="cd15844">
    <property type="entry name" value="SNARE_syntaxin5"/>
    <property type="match status" value="1"/>
</dbReference>
<dbReference type="AlphaFoldDB" id="A0A8H4VYT2"/>
<dbReference type="InterPro" id="IPR055235">
    <property type="entry name" value="ASD1_cat"/>
</dbReference>
<feature type="domain" description="T-SNARE coiled-coil homology" evidence="10">
    <location>
        <begin position="230"/>
        <end position="292"/>
    </location>
</feature>
<evidence type="ECO:0000256" key="9">
    <source>
        <dbReference type="SAM" id="Phobius"/>
    </source>
</evidence>
<dbReference type="InterPro" id="IPR017853">
    <property type="entry name" value="GH"/>
</dbReference>
<evidence type="ECO:0000256" key="8">
    <source>
        <dbReference type="SAM" id="MobiDB-lite"/>
    </source>
</evidence>
<sequence length="1065" mass="115330">MAVSSIQDRTNEFRSVLTQVQKRNASSKVGAQRQSLLTDAQKAANGSSNGDAKPRRSEFARRAAEIGRGIGATMGKLEKLAQLAKRKTLFDDRPVEINELTFIIKQDLSSLNQQISSLQTLSRAQHPKADQEGEHNKNVVFLLQGKLTDVSANFKDVLEVRTKNIQASRSRTENFVSSVSAHAAPSISQSASPLYSTPARGSPGPGQDLLSLNPVGDQQLLMMEEAQPQNTYIHQRGEAIEAIERTISELGGIFGQLASMVSEQSEMIQRIDANTEDVVDNVQGAQRELLKYWSRVSGNRWLIAKMFGVLMIFFLLWVLIAGDPIPPQSWLYPSFFHLPSIQPANRGFCLYSWSFDLHITRSPGKSAGMAWDLARKFVLGETFCDSEERHVRHLNQVLEPLQSMMFPSDESDWRGSVPYNSKKGHHPNRDLLQRGQAFFPGGKIILSVDIILRVSTTGGNASSPLLYGLMFEDINNSGDGGIHGQLLKNNGFQGTSPGLTAYAAVGGTTLAQDTSTPLTTAITSSLKVSVASGTTGFVGFSNSGYGGVPVNADTYANYFWMKGTYSGTVILQLIGSTSGIVYATQNITVASSSSAFTYYETTYTSTQSPDGDNVWQLLFDASQVVGSSLWFDLVQLFPVTYHERYNGIRKDVGDFLEAIGGSFLRFPGGNNLEGAYPANRWQWNATIGPVENRPGRQGDWSYANTDALGLMEYLQWCEDMSLTPILAIWSGLTLGGGIISGTALTPYVDDALNELEFLLGSTSTTYGALRASYGRTDPYAITHLEIGNEDNLSSGCSTYASRFTAFYNAIHAAYPSITIIASTTSSSCLPSPLPTGVWTDIHHYESPSAFISLFNEFDNYPRTTGYGIFVGEYANTANDAGATTYWSTVQGAVSEAVYMIGLERNSDLVKMASYAPLLEHYDLAEWSPDLVGLDSRPGSLTGSVSYYNQKMFSNARGSTILPVISTVDFGPLYWVASSTTTGTYYVKIANYGTTAESVTVEIPAATGLNATASLEILTGPALSSNYPLDVTVLPTTSTVSGSASGGWTFSLAGYGVAVLTLSPSA</sequence>
<dbReference type="InterPro" id="IPR021538">
    <property type="entry name" value="Syntaxin-5_N"/>
</dbReference>
<dbReference type="GO" id="GO:0016192">
    <property type="term" value="P:vesicle-mediated transport"/>
    <property type="evidence" value="ECO:0007669"/>
    <property type="project" value="InterPro"/>
</dbReference>
<evidence type="ECO:0000256" key="3">
    <source>
        <dbReference type="ARBA" id="ARBA00007186"/>
    </source>
</evidence>
<dbReference type="SUPFAM" id="SSF47661">
    <property type="entry name" value="t-snare proteins"/>
    <property type="match status" value="1"/>
</dbReference>
<keyword evidence="5" id="KW-0732">Signal</keyword>
<evidence type="ECO:0000256" key="2">
    <source>
        <dbReference type="ARBA" id="ARBA00004834"/>
    </source>
</evidence>
<dbReference type="Proteomes" id="UP000566819">
    <property type="component" value="Unassembled WGS sequence"/>
</dbReference>
<gene>
    <name evidence="11" type="ORF">G7Y89_g10874</name>
</gene>
<feature type="compositionally biased region" description="Polar residues" evidence="8">
    <location>
        <begin position="39"/>
        <end position="50"/>
    </location>
</feature>
<dbReference type="GO" id="GO:0031222">
    <property type="term" value="P:arabinan catabolic process"/>
    <property type="evidence" value="ECO:0007669"/>
    <property type="project" value="UniProtKB-UniPathway"/>
</dbReference>